<feature type="region of interest" description="Disordered" evidence="1">
    <location>
        <begin position="34"/>
        <end position="62"/>
    </location>
</feature>
<feature type="compositionally biased region" description="Basic and acidic residues" evidence="1">
    <location>
        <begin position="50"/>
        <end position="62"/>
    </location>
</feature>
<dbReference type="InterPro" id="IPR011990">
    <property type="entry name" value="TPR-like_helical_dom_sf"/>
</dbReference>
<dbReference type="PANTHER" id="PTHR11102">
    <property type="entry name" value="SEL-1-LIKE PROTEIN"/>
    <property type="match status" value="1"/>
</dbReference>
<keyword evidence="4" id="KW-1185">Reference proteome</keyword>
<dbReference type="RefSeq" id="WP_022996328.1">
    <property type="nucleotide sequence ID" value="NZ_CP169221.1"/>
</dbReference>
<protein>
    <submittedName>
        <fullName evidence="3">Sel1 repeat family protein</fullName>
    </submittedName>
</protein>
<organism evidence="3 4">
    <name type="scientific">Alloalcanivorax xenomutans</name>
    <dbReference type="NCBI Taxonomy" id="1094342"/>
    <lineage>
        <taxon>Bacteria</taxon>
        <taxon>Pseudomonadati</taxon>
        <taxon>Pseudomonadota</taxon>
        <taxon>Gammaproteobacteria</taxon>
        <taxon>Oceanospirillales</taxon>
        <taxon>Alcanivoracaceae</taxon>
        <taxon>Alloalcanivorax</taxon>
    </lineage>
</organism>
<dbReference type="InterPro" id="IPR050767">
    <property type="entry name" value="Sel1_AlgK"/>
</dbReference>
<feature type="signal peptide" evidence="2">
    <location>
        <begin position="1"/>
        <end position="25"/>
    </location>
</feature>
<dbReference type="Gene3D" id="1.25.40.10">
    <property type="entry name" value="Tetratricopeptide repeat domain"/>
    <property type="match status" value="3"/>
</dbReference>
<dbReference type="InterPro" id="IPR006597">
    <property type="entry name" value="Sel1-like"/>
</dbReference>
<gene>
    <name evidence="3" type="ORF">LZG35_13455</name>
</gene>
<dbReference type="PANTHER" id="PTHR11102:SF160">
    <property type="entry name" value="ERAD-ASSOCIATED E3 UBIQUITIN-PROTEIN LIGASE COMPONENT HRD3"/>
    <property type="match status" value="1"/>
</dbReference>
<keyword evidence="2" id="KW-0732">Signal</keyword>
<name>A0A9Q3W6H8_9GAMM</name>
<dbReference type="Pfam" id="PF08238">
    <property type="entry name" value="Sel1"/>
    <property type="match status" value="6"/>
</dbReference>
<proteinExistence type="predicted"/>
<evidence type="ECO:0000256" key="2">
    <source>
        <dbReference type="SAM" id="SignalP"/>
    </source>
</evidence>
<dbReference type="SUPFAM" id="SSF81901">
    <property type="entry name" value="HCP-like"/>
    <property type="match status" value="1"/>
</dbReference>
<evidence type="ECO:0000313" key="4">
    <source>
        <dbReference type="Proteomes" id="UP001107961"/>
    </source>
</evidence>
<comment type="caution">
    <text evidence="3">The sequence shown here is derived from an EMBL/GenBank/DDBJ whole genome shotgun (WGS) entry which is preliminary data.</text>
</comment>
<accession>A0A9Q3W6H8</accession>
<dbReference type="Proteomes" id="UP001107961">
    <property type="component" value="Unassembled WGS sequence"/>
</dbReference>
<dbReference type="EMBL" id="JAJVKT010000016">
    <property type="protein sequence ID" value="MCE7509646.1"/>
    <property type="molecule type" value="Genomic_DNA"/>
</dbReference>
<dbReference type="AlphaFoldDB" id="A0A9Q3W6H8"/>
<dbReference type="SMART" id="SM00671">
    <property type="entry name" value="SEL1"/>
    <property type="match status" value="6"/>
</dbReference>
<evidence type="ECO:0000256" key="1">
    <source>
        <dbReference type="SAM" id="MobiDB-lite"/>
    </source>
</evidence>
<sequence length="362" mass="39412">MKTWIVTALRVGALMSVLVTGKAAAWAVLFDEELPPSAGDPREPSAAVTAKDDAKEQRPPPVQRERYLKAARAGDTEARFRLGNAYLEETGDLMEAVSWLDCAALVGHQGAREMLRDLGLALTPDSECRHPVEPAILAHDANADADQLYQTGNAHYFGNGVPQDHGIALEWMRAAAGHGHALAIHTLGIMYMNGEGVEPDAHTALTFTRRAAELGVTDALNNLAWMYEKGKGVTADQTVANRYYLDAARAGVGSSQARYGYILETGIGMEPDPRQAAYWYRLAAAQGVSEAQVRLGALYYEGTGVDEDLDEACFWFAVAAELGDQQGMNNKEIACAMLSAAQRNEVEPRVRQWLTQYRGETQ</sequence>
<reference evidence="3" key="1">
    <citation type="submission" date="2022-01" db="EMBL/GenBank/DDBJ databases">
        <authorList>
            <person name="Karlyshev A.V."/>
            <person name="Jaspars M."/>
        </authorList>
    </citation>
    <scope>NUCLEOTIDE SEQUENCE</scope>
    <source>
        <strain evidence="3">AGSA3-2</strain>
    </source>
</reference>
<feature type="chain" id="PRO_5040166997" evidence="2">
    <location>
        <begin position="26"/>
        <end position="362"/>
    </location>
</feature>
<evidence type="ECO:0000313" key="3">
    <source>
        <dbReference type="EMBL" id="MCE7509646.1"/>
    </source>
</evidence>